<dbReference type="AlphaFoldDB" id="A0A5K3EPZ4"/>
<dbReference type="InterPro" id="IPR020849">
    <property type="entry name" value="Small_GTPase_Ras-type"/>
</dbReference>
<keyword evidence="4" id="KW-0488">Methylation</keyword>
<keyword evidence="9" id="KW-0636">Prenylation</keyword>
<proteinExistence type="inferred from homology"/>
<dbReference type="PROSITE" id="PS51421">
    <property type="entry name" value="RAS"/>
    <property type="match status" value="1"/>
</dbReference>
<evidence type="ECO:0000256" key="5">
    <source>
        <dbReference type="ARBA" id="ARBA00022741"/>
    </source>
</evidence>
<evidence type="ECO:0000256" key="2">
    <source>
        <dbReference type="ARBA" id="ARBA00008344"/>
    </source>
</evidence>
<evidence type="ECO:0000256" key="4">
    <source>
        <dbReference type="ARBA" id="ARBA00022481"/>
    </source>
</evidence>
<name>A0A5K3EPZ4_MESCO</name>
<dbReference type="Pfam" id="PF00071">
    <property type="entry name" value="Ras"/>
    <property type="match status" value="1"/>
</dbReference>
<evidence type="ECO:0000256" key="9">
    <source>
        <dbReference type="ARBA" id="ARBA00023289"/>
    </source>
</evidence>
<dbReference type="Gene3D" id="3.40.50.300">
    <property type="entry name" value="P-loop containing nucleotide triphosphate hydrolases"/>
    <property type="match status" value="1"/>
</dbReference>
<dbReference type="PROSITE" id="PS51419">
    <property type="entry name" value="RAB"/>
    <property type="match status" value="1"/>
</dbReference>
<protein>
    <submittedName>
        <fullName evidence="10">Ras-related protein M-Ras</fullName>
    </submittedName>
</protein>
<keyword evidence="8" id="KW-0449">Lipoprotein</keyword>
<dbReference type="SMART" id="SM00175">
    <property type="entry name" value="RAB"/>
    <property type="match status" value="1"/>
</dbReference>
<evidence type="ECO:0000256" key="1">
    <source>
        <dbReference type="ARBA" id="ARBA00004193"/>
    </source>
</evidence>
<organism evidence="10">
    <name type="scientific">Mesocestoides corti</name>
    <name type="common">Flatworm</name>
    <dbReference type="NCBI Taxonomy" id="53468"/>
    <lineage>
        <taxon>Eukaryota</taxon>
        <taxon>Metazoa</taxon>
        <taxon>Spiralia</taxon>
        <taxon>Lophotrochozoa</taxon>
        <taxon>Platyhelminthes</taxon>
        <taxon>Cestoda</taxon>
        <taxon>Eucestoda</taxon>
        <taxon>Cyclophyllidea</taxon>
        <taxon>Mesocestoididae</taxon>
        <taxon>Mesocestoides</taxon>
    </lineage>
</organism>
<sequence>SKNEIWTIRSSLSAVDSRSARQQFGLRSWRSCVLCSMALTQIPNDISAIPKFKVVVVGDGGVGKSALTIQYFQHMFLEDHNPTIEDSYIQNVEVDGEWCVLDVLDTAGQDEFSAMREQYMRKGHGFIIVYSVTDPQSFRQVRRFHTQILRARDRDSYPMILAANKIDLVQQRLVTEEEGRSLAQELGVQYVETSAKNPPVNVDLIFHDLIRIIRKQPLNFPPVSQKQRPRKMKCTCL</sequence>
<dbReference type="InterPro" id="IPR005225">
    <property type="entry name" value="Small_GTP-bd"/>
</dbReference>
<evidence type="ECO:0000256" key="7">
    <source>
        <dbReference type="ARBA" id="ARBA00023136"/>
    </source>
</evidence>
<dbReference type="GO" id="GO:0007165">
    <property type="term" value="P:signal transduction"/>
    <property type="evidence" value="ECO:0007669"/>
    <property type="project" value="InterPro"/>
</dbReference>
<keyword evidence="5" id="KW-0547">Nucleotide-binding</keyword>
<keyword evidence="3" id="KW-1003">Cell membrane</keyword>
<dbReference type="PROSITE" id="PS51420">
    <property type="entry name" value="RHO"/>
    <property type="match status" value="1"/>
</dbReference>
<dbReference type="SMART" id="SM00174">
    <property type="entry name" value="RHO"/>
    <property type="match status" value="1"/>
</dbReference>
<comment type="similarity">
    <text evidence="2">Belongs to the small GTPase superfamily. Ras family.</text>
</comment>
<evidence type="ECO:0000256" key="6">
    <source>
        <dbReference type="ARBA" id="ARBA00023134"/>
    </source>
</evidence>
<dbReference type="GO" id="GO:0005886">
    <property type="term" value="C:plasma membrane"/>
    <property type="evidence" value="ECO:0007669"/>
    <property type="project" value="UniProtKB-SubCell"/>
</dbReference>
<dbReference type="FunFam" id="3.40.50.300:FF:000080">
    <property type="entry name" value="Ras-like GTPase Ras1"/>
    <property type="match status" value="1"/>
</dbReference>
<dbReference type="PRINTS" id="PR00449">
    <property type="entry name" value="RASTRNSFRMNG"/>
</dbReference>
<evidence type="ECO:0000313" key="10">
    <source>
        <dbReference type="WBParaSite" id="MCU_001838-RA"/>
    </source>
</evidence>
<dbReference type="GO" id="GO:0003924">
    <property type="term" value="F:GTPase activity"/>
    <property type="evidence" value="ECO:0007669"/>
    <property type="project" value="InterPro"/>
</dbReference>
<evidence type="ECO:0000256" key="8">
    <source>
        <dbReference type="ARBA" id="ARBA00023288"/>
    </source>
</evidence>
<reference evidence="10" key="1">
    <citation type="submission" date="2019-11" db="UniProtKB">
        <authorList>
            <consortium name="WormBaseParasite"/>
        </authorList>
    </citation>
    <scope>IDENTIFICATION</scope>
</reference>
<evidence type="ECO:0000256" key="3">
    <source>
        <dbReference type="ARBA" id="ARBA00022475"/>
    </source>
</evidence>
<dbReference type="SUPFAM" id="SSF52540">
    <property type="entry name" value="P-loop containing nucleoside triphosphate hydrolases"/>
    <property type="match status" value="1"/>
</dbReference>
<accession>A0A5K3EPZ4</accession>
<dbReference type="SMART" id="SM00173">
    <property type="entry name" value="RAS"/>
    <property type="match status" value="1"/>
</dbReference>
<comment type="subcellular location">
    <subcellularLocation>
        <location evidence="1">Cell membrane</location>
        <topology evidence="1">Lipid-anchor</topology>
    </subcellularLocation>
</comment>
<dbReference type="InterPro" id="IPR001806">
    <property type="entry name" value="Small_GTPase"/>
</dbReference>
<dbReference type="NCBIfam" id="TIGR00231">
    <property type="entry name" value="small_GTP"/>
    <property type="match status" value="1"/>
</dbReference>
<dbReference type="InterPro" id="IPR027417">
    <property type="entry name" value="P-loop_NTPase"/>
</dbReference>
<dbReference type="GO" id="GO:0005525">
    <property type="term" value="F:GTP binding"/>
    <property type="evidence" value="ECO:0007669"/>
    <property type="project" value="UniProtKB-KW"/>
</dbReference>
<dbReference type="PANTHER" id="PTHR24070">
    <property type="entry name" value="RAS, DI-RAS, AND RHEB FAMILY MEMBERS OF SMALL GTPASE SUPERFAMILY"/>
    <property type="match status" value="1"/>
</dbReference>
<keyword evidence="6" id="KW-0342">GTP-binding</keyword>
<dbReference type="WBParaSite" id="MCU_001838-RA">
    <property type="protein sequence ID" value="MCU_001838-RA"/>
    <property type="gene ID" value="MCU_001838"/>
</dbReference>
<keyword evidence="7" id="KW-0472">Membrane</keyword>